<gene>
    <name evidence="2" type="ORF">EJC49_05420</name>
</gene>
<dbReference type="GO" id="GO:0016787">
    <property type="term" value="F:hydrolase activity"/>
    <property type="evidence" value="ECO:0007669"/>
    <property type="project" value="UniProtKB-KW"/>
</dbReference>
<evidence type="ECO:0000313" key="2">
    <source>
        <dbReference type="EMBL" id="RST87416.1"/>
    </source>
</evidence>
<dbReference type="InterPro" id="IPR050266">
    <property type="entry name" value="AB_hydrolase_sf"/>
</dbReference>
<evidence type="ECO:0000313" key="3">
    <source>
        <dbReference type="Proteomes" id="UP000278398"/>
    </source>
</evidence>
<accession>A0A429Z108</accession>
<keyword evidence="3" id="KW-1185">Reference proteome</keyword>
<dbReference type="InterPro" id="IPR000073">
    <property type="entry name" value="AB_hydrolase_1"/>
</dbReference>
<evidence type="ECO:0000259" key="1">
    <source>
        <dbReference type="Pfam" id="PF00561"/>
    </source>
</evidence>
<dbReference type="Proteomes" id="UP000278398">
    <property type="component" value="Unassembled WGS sequence"/>
</dbReference>
<reference evidence="2 3" key="1">
    <citation type="submission" date="2018-12" db="EMBL/GenBank/DDBJ databases">
        <title>Mesorhizobium carbonis sp. nov., isolated from coal mine water.</title>
        <authorList>
            <person name="Xin W."/>
            <person name="Xu Z."/>
            <person name="Xiang F."/>
            <person name="Zhang J."/>
            <person name="Xi L."/>
            <person name="Liu J."/>
        </authorList>
    </citation>
    <scope>NUCLEOTIDE SEQUENCE [LARGE SCALE GENOMIC DNA]</scope>
    <source>
        <strain evidence="2 3">B2.3</strain>
    </source>
</reference>
<feature type="domain" description="AB hydrolase-1" evidence="1">
    <location>
        <begin position="32"/>
        <end position="148"/>
    </location>
</feature>
<dbReference type="EMBL" id="RWKW01000017">
    <property type="protein sequence ID" value="RST87416.1"/>
    <property type="molecule type" value="Genomic_DNA"/>
</dbReference>
<dbReference type="Gene3D" id="3.40.50.1820">
    <property type="entry name" value="alpha/beta hydrolase"/>
    <property type="match status" value="1"/>
</dbReference>
<sequence length="296" mass="32878">MISKTQHDIAIRFGSLVGTMRVRVWSPSGDAPVLFCLPGFIGHIGSEYGFIAEHLARNGYRVVVPDLIGRGESTYFGQKEVYSPRNMMYALHAVFSAFPGRPRFLLGTSWGGIMAIMYVQAFREKFDGLILNDIPATSSGANLEFRDHLIEMCNAEFDSLDEAGRWGHALLDRTLGPLPASLDAAFFGDNYVRQEGSRYRFKIDPVIADVIRDNSGARFDLTDNILGMNGPVAMLYGVDSWHRDPATIEMLRNSGRDITVFDSLAGKHPPLLATRDQHMIVQGFLDYATNRAKVAP</sequence>
<dbReference type="OrthoDB" id="9791366at2"/>
<dbReference type="SUPFAM" id="SSF53474">
    <property type="entry name" value="alpha/beta-Hydrolases"/>
    <property type="match status" value="1"/>
</dbReference>
<keyword evidence="2" id="KW-0378">Hydrolase</keyword>
<dbReference type="PANTHER" id="PTHR43798">
    <property type="entry name" value="MONOACYLGLYCEROL LIPASE"/>
    <property type="match status" value="1"/>
</dbReference>
<comment type="caution">
    <text evidence="2">The sequence shown here is derived from an EMBL/GenBank/DDBJ whole genome shotgun (WGS) entry which is preliminary data.</text>
</comment>
<dbReference type="RefSeq" id="WP_126698451.1">
    <property type="nucleotide sequence ID" value="NZ_RWKW01000017.1"/>
</dbReference>
<dbReference type="InterPro" id="IPR029058">
    <property type="entry name" value="AB_hydrolase_fold"/>
</dbReference>
<dbReference type="AlphaFoldDB" id="A0A429Z108"/>
<organism evidence="2 3">
    <name type="scientific">Aquibium carbonis</name>
    <dbReference type="NCBI Taxonomy" id="2495581"/>
    <lineage>
        <taxon>Bacteria</taxon>
        <taxon>Pseudomonadati</taxon>
        <taxon>Pseudomonadota</taxon>
        <taxon>Alphaproteobacteria</taxon>
        <taxon>Hyphomicrobiales</taxon>
        <taxon>Phyllobacteriaceae</taxon>
        <taxon>Aquibium</taxon>
    </lineage>
</organism>
<dbReference type="PANTHER" id="PTHR43798:SF33">
    <property type="entry name" value="HYDROLASE, PUTATIVE (AFU_ORTHOLOGUE AFUA_2G14860)-RELATED"/>
    <property type="match status" value="1"/>
</dbReference>
<dbReference type="PRINTS" id="PR00111">
    <property type="entry name" value="ABHYDROLASE"/>
</dbReference>
<dbReference type="Pfam" id="PF00561">
    <property type="entry name" value="Abhydrolase_1"/>
    <property type="match status" value="1"/>
</dbReference>
<protein>
    <submittedName>
        <fullName evidence="2">Alpha/beta fold hydrolase</fullName>
    </submittedName>
</protein>
<name>A0A429Z108_9HYPH</name>
<dbReference type="GO" id="GO:0016020">
    <property type="term" value="C:membrane"/>
    <property type="evidence" value="ECO:0007669"/>
    <property type="project" value="TreeGrafter"/>
</dbReference>
<proteinExistence type="predicted"/>